<evidence type="ECO:0000259" key="9">
    <source>
        <dbReference type="Pfam" id="PF00501"/>
    </source>
</evidence>
<name>A0A832LVX2_9BACT</name>
<dbReference type="GO" id="GO:0047475">
    <property type="term" value="F:phenylacetate-CoA ligase activity"/>
    <property type="evidence" value="ECO:0007669"/>
    <property type="project" value="UniProtKB-EC"/>
</dbReference>
<dbReference type="GO" id="GO:0010124">
    <property type="term" value="P:phenylacetate catabolic process"/>
    <property type="evidence" value="ECO:0007669"/>
    <property type="project" value="InterPro"/>
</dbReference>
<dbReference type="FunFam" id="3.40.50.12780:FF:000016">
    <property type="entry name" value="Phenylacetate-coenzyme A ligase"/>
    <property type="match status" value="1"/>
</dbReference>
<gene>
    <name evidence="11" type="ORF">ENT73_05110</name>
</gene>
<dbReference type="PANTHER" id="PTHR43845:SF1">
    <property type="entry name" value="BLR5969 PROTEIN"/>
    <property type="match status" value="1"/>
</dbReference>
<dbReference type="AlphaFoldDB" id="A0A832LVX2"/>
<comment type="subunit">
    <text evidence="1">Monomer.</text>
</comment>
<keyword evidence="3" id="KW-0547">Nucleotide-binding</keyword>
<evidence type="ECO:0000256" key="8">
    <source>
        <dbReference type="ARBA" id="ARBA00075111"/>
    </source>
</evidence>
<evidence type="ECO:0000313" key="11">
    <source>
        <dbReference type="EMBL" id="HGV55448.1"/>
    </source>
</evidence>
<comment type="caution">
    <text evidence="11">The sequence shown here is derived from an EMBL/GenBank/DDBJ whole genome shotgun (WGS) entry which is preliminary data.</text>
</comment>
<accession>A0A832LVX2</accession>
<sequence>MKNDLKLIQLERLYAILNRVYKEVPFYRSLFNRYNLDPEEFSDLTELKKYPFTTREDLQKNYPYQMFAVPLREVVRIQASSGTTGEPIVVGYTKNDLTLLAELNAKALQSMGITKDDVLQITFHHGLFASAFGIQSGAELIGASVIPINLEDPRKQLKIMQDYRTTTMVCTPSYAIWLSEVLLQTDINPHALMLKRFILCGEPFTEKQKEHLQSLFKVKVYDLYAVMEIFGPGVAFECREQKGLHFQEEHFYVEILHPETLEPVNPGELGEIVITTLTKEAFPLIRYRTGDLTIPLKETCPCGSPYLLTTHIVGRKDDLVMLRGIKFHPSQIELLLEAVTGEKLPFQILLYREEGIEKVLLLVALSENLFTDSFSAQENLKKNLEERLYLEFNLPIKVKFVEEGSFEKKNGKILRIIDKR</sequence>
<feature type="domain" description="AMP-dependent synthetase/ligase" evidence="9">
    <location>
        <begin position="63"/>
        <end position="275"/>
    </location>
</feature>
<dbReference type="InterPro" id="IPR000873">
    <property type="entry name" value="AMP-dep_synth/lig_dom"/>
</dbReference>
<feature type="domain" description="AMP-dependent ligase C-terminal" evidence="10">
    <location>
        <begin position="324"/>
        <end position="420"/>
    </location>
</feature>
<organism evidence="11">
    <name type="scientific">Caldimicrobium thiodismutans</name>
    <dbReference type="NCBI Taxonomy" id="1653476"/>
    <lineage>
        <taxon>Bacteria</taxon>
        <taxon>Pseudomonadati</taxon>
        <taxon>Thermodesulfobacteriota</taxon>
        <taxon>Thermodesulfobacteria</taxon>
        <taxon>Thermodesulfobacteriales</taxon>
        <taxon>Thermodesulfobacteriaceae</taxon>
        <taxon>Caldimicrobium</taxon>
    </lineage>
</organism>
<dbReference type="SUPFAM" id="SSF56801">
    <property type="entry name" value="Acetyl-CoA synthetase-like"/>
    <property type="match status" value="1"/>
</dbReference>
<dbReference type="InterPro" id="IPR011880">
    <property type="entry name" value="PA_CoA_ligase"/>
</dbReference>
<evidence type="ECO:0000256" key="7">
    <source>
        <dbReference type="ARBA" id="ARBA00068695"/>
    </source>
</evidence>
<evidence type="ECO:0000256" key="1">
    <source>
        <dbReference type="ARBA" id="ARBA00011245"/>
    </source>
</evidence>
<dbReference type="GO" id="GO:0000166">
    <property type="term" value="F:nucleotide binding"/>
    <property type="evidence" value="ECO:0007669"/>
    <property type="project" value="UniProtKB-KW"/>
</dbReference>
<dbReference type="PANTHER" id="PTHR43845">
    <property type="entry name" value="BLR5969 PROTEIN"/>
    <property type="match status" value="1"/>
</dbReference>
<evidence type="ECO:0000256" key="4">
    <source>
        <dbReference type="ARBA" id="ARBA00060591"/>
    </source>
</evidence>
<dbReference type="InterPro" id="IPR042099">
    <property type="entry name" value="ANL_N_sf"/>
</dbReference>
<evidence type="ECO:0000256" key="3">
    <source>
        <dbReference type="ARBA" id="ARBA00022741"/>
    </source>
</evidence>
<evidence type="ECO:0000256" key="2">
    <source>
        <dbReference type="ARBA" id="ARBA00022598"/>
    </source>
</evidence>
<dbReference type="InterPro" id="IPR028154">
    <property type="entry name" value="AMP-dep_Lig_C"/>
</dbReference>
<dbReference type="InterPro" id="IPR045851">
    <property type="entry name" value="AMP-bd_C_sf"/>
</dbReference>
<dbReference type="Gene3D" id="3.30.300.30">
    <property type="match status" value="1"/>
</dbReference>
<comment type="similarity">
    <text evidence="5">Belongs to the phenylacetyl-CoA ligase family.</text>
</comment>
<reference evidence="11" key="1">
    <citation type="journal article" date="2020" name="mSystems">
        <title>Genome- and Community-Level Interaction Insights into Carbon Utilization and Element Cycling Functions of Hydrothermarchaeota in Hydrothermal Sediment.</title>
        <authorList>
            <person name="Zhou Z."/>
            <person name="Liu Y."/>
            <person name="Xu W."/>
            <person name="Pan J."/>
            <person name="Luo Z.H."/>
            <person name="Li M."/>
        </authorList>
    </citation>
    <scope>NUCLEOTIDE SEQUENCE [LARGE SCALE GENOMIC DNA]</scope>
    <source>
        <strain evidence="11">SpSt-605</strain>
    </source>
</reference>
<protein>
    <recommendedName>
        <fullName evidence="7">Phenylacetate-coenzyme A ligase</fullName>
        <ecNumber evidence="6">6.2.1.30</ecNumber>
    </recommendedName>
    <alternativeName>
        <fullName evidence="8">Phenylacetyl-CoA ligase</fullName>
    </alternativeName>
</protein>
<dbReference type="Pfam" id="PF14535">
    <property type="entry name" value="AMP-binding_C_2"/>
    <property type="match status" value="1"/>
</dbReference>
<evidence type="ECO:0000256" key="5">
    <source>
        <dbReference type="ARBA" id="ARBA00061566"/>
    </source>
</evidence>
<dbReference type="Gene3D" id="3.40.50.12780">
    <property type="entry name" value="N-terminal domain of ligase-like"/>
    <property type="match status" value="1"/>
</dbReference>
<evidence type="ECO:0000259" key="10">
    <source>
        <dbReference type="Pfam" id="PF14535"/>
    </source>
</evidence>
<dbReference type="EC" id="6.2.1.30" evidence="6"/>
<comment type="pathway">
    <text evidence="4">Aromatic compound metabolism; phenylacetate degradation.</text>
</comment>
<proteinExistence type="inferred from homology"/>
<dbReference type="Pfam" id="PF00501">
    <property type="entry name" value="AMP-binding"/>
    <property type="match status" value="1"/>
</dbReference>
<dbReference type="CDD" id="cd05913">
    <property type="entry name" value="PaaK"/>
    <property type="match status" value="1"/>
</dbReference>
<keyword evidence="2 11" id="KW-0436">Ligase</keyword>
<evidence type="ECO:0000256" key="6">
    <source>
        <dbReference type="ARBA" id="ARBA00066629"/>
    </source>
</evidence>
<dbReference type="EMBL" id="DSZU01000089">
    <property type="protein sequence ID" value="HGV55448.1"/>
    <property type="molecule type" value="Genomic_DNA"/>
</dbReference>